<evidence type="ECO:0000313" key="2">
    <source>
        <dbReference type="Proteomes" id="UP000887563"/>
    </source>
</evidence>
<sequence>MQKFSRLTVIARRFLLPLIRALILSYRFLFFLFRSFNPRLSVLNALATKQCIHPDGSQLYCTSPRTTIGSCHRFDQSVMGILNVNSEYKRSLIGMKI</sequence>
<organism evidence="2 3">
    <name type="scientific">Meloidogyne incognita</name>
    <name type="common">Southern root-knot nematode worm</name>
    <name type="synonym">Oxyuris incognita</name>
    <dbReference type="NCBI Taxonomy" id="6306"/>
    <lineage>
        <taxon>Eukaryota</taxon>
        <taxon>Metazoa</taxon>
        <taxon>Ecdysozoa</taxon>
        <taxon>Nematoda</taxon>
        <taxon>Chromadorea</taxon>
        <taxon>Rhabditida</taxon>
        <taxon>Tylenchina</taxon>
        <taxon>Tylenchomorpha</taxon>
        <taxon>Tylenchoidea</taxon>
        <taxon>Meloidogynidae</taxon>
        <taxon>Meloidogyninae</taxon>
        <taxon>Meloidogyne</taxon>
        <taxon>Meloidogyne incognita group</taxon>
    </lineage>
</organism>
<dbReference type="AlphaFoldDB" id="A0A914MN06"/>
<protein>
    <submittedName>
        <fullName evidence="3">Secreted protein</fullName>
    </submittedName>
</protein>
<keyword evidence="1" id="KW-0472">Membrane</keyword>
<dbReference type="WBParaSite" id="Minc3s02236g29014">
    <property type="protein sequence ID" value="Minc3s02236g29014"/>
    <property type="gene ID" value="Minc3s02236g29014"/>
</dbReference>
<keyword evidence="1" id="KW-1133">Transmembrane helix</keyword>
<evidence type="ECO:0000256" key="1">
    <source>
        <dbReference type="SAM" id="Phobius"/>
    </source>
</evidence>
<evidence type="ECO:0000313" key="3">
    <source>
        <dbReference type="WBParaSite" id="Minc3s02236g29014"/>
    </source>
</evidence>
<name>A0A914MN06_MELIC</name>
<accession>A0A914MN06</accession>
<proteinExistence type="predicted"/>
<feature type="transmembrane region" description="Helical" evidence="1">
    <location>
        <begin position="14"/>
        <end position="33"/>
    </location>
</feature>
<reference evidence="3" key="1">
    <citation type="submission" date="2022-11" db="UniProtKB">
        <authorList>
            <consortium name="WormBaseParasite"/>
        </authorList>
    </citation>
    <scope>IDENTIFICATION</scope>
</reference>
<dbReference type="Proteomes" id="UP000887563">
    <property type="component" value="Unplaced"/>
</dbReference>
<keyword evidence="1" id="KW-0812">Transmembrane</keyword>
<keyword evidence="2" id="KW-1185">Reference proteome</keyword>